<comment type="caution">
    <text evidence="5">The sequence shown here is derived from an EMBL/GenBank/DDBJ whole genome shotgun (WGS) entry which is preliminary data.</text>
</comment>
<dbReference type="GO" id="GO:0052689">
    <property type="term" value="F:carboxylic ester hydrolase activity"/>
    <property type="evidence" value="ECO:0007669"/>
    <property type="project" value="UniProtKB-ARBA"/>
</dbReference>
<evidence type="ECO:0000256" key="2">
    <source>
        <dbReference type="SAM" id="MobiDB-lite"/>
    </source>
</evidence>
<dbReference type="AlphaFoldDB" id="A0A2T0RZI0"/>
<reference evidence="5 6" key="1">
    <citation type="submission" date="2018-03" db="EMBL/GenBank/DDBJ databases">
        <title>Genomic Encyclopedia of Archaeal and Bacterial Type Strains, Phase II (KMG-II): from individual species to whole genera.</title>
        <authorList>
            <person name="Goeker M."/>
        </authorList>
    </citation>
    <scope>NUCLEOTIDE SEQUENCE [LARGE SCALE GENOMIC DNA]</scope>
    <source>
        <strain evidence="5 6">DSM 29328</strain>
    </source>
</reference>
<dbReference type="EMBL" id="PVTD01000001">
    <property type="protein sequence ID" value="PRY26575.1"/>
    <property type="molecule type" value="Genomic_DNA"/>
</dbReference>
<dbReference type="InterPro" id="IPR002925">
    <property type="entry name" value="Dienelactn_hydro"/>
</dbReference>
<name>A0A2T0RZI0_9RHOB</name>
<dbReference type="Gene3D" id="3.40.50.1820">
    <property type="entry name" value="alpha/beta hydrolase"/>
    <property type="match status" value="1"/>
</dbReference>
<proteinExistence type="predicted"/>
<dbReference type="PANTHER" id="PTHR22946">
    <property type="entry name" value="DIENELACTONE HYDROLASE DOMAIN-CONTAINING PROTEIN-RELATED"/>
    <property type="match status" value="1"/>
</dbReference>
<dbReference type="InterPro" id="IPR050261">
    <property type="entry name" value="FrsA_esterase"/>
</dbReference>
<dbReference type="GO" id="GO:0006508">
    <property type="term" value="P:proteolysis"/>
    <property type="evidence" value="ECO:0007669"/>
    <property type="project" value="InterPro"/>
</dbReference>
<protein>
    <submittedName>
        <fullName evidence="5">Dienelactone hydrolase</fullName>
    </submittedName>
</protein>
<feature type="domain" description="Peptidase S9 prolyl oligopeptidase catalytic" evidence="3">
    <location>
        <begin position="104"/>
        <end position="183"/>
    </location>
</feature>
<feature type="domain" description="Dienelactone hydrolase" evidence="4">
    <location>
        <begin position="205"/>
        <end position="308"/>
    </location>
</feature>
<dbReference type="SUPFAM" id="SSF53474">
    <property type="entry name" value="alpha/beta-Hydrolases"/>
    <property type="match status" value="1"/>
</dbReference>
<dbReference type="GO" id="GO:0008236">
    <property type="term" value="F:serine-type peptidase activity"/>
    <property type="evidence" value="ECO:0007669"/>
    <property type="project" value="InterPro"/>
</dbReference>
<evidence type="ECO:0000313" key="6">
    <source>
        <dbReference type="Proteomes" id="UP000239480"/>
    </source>
</evidence>
<evidence type="ECO:0000259" key="4">
    <source>
        <dbReference type="Pfam" id="PF01738"/>
    </source>
</evidence>
<organism evidence="5 6">
    <name type="scientific">Aliiruegeria haliotis</name>
    <dbReference type="NCBI Taxonomy" id="1280846"/>
    <lineage>
        <taxon>Bacteria</taxon>
        <taxon>Pseudomonadati</taxon>
        <taxon>Pseudomonadota</taxon>
        <taxon>Alphaproteobacteria</taxon>
        <taxon>Rhodobacterales</taxon>
        <taxon>Roseobacteraceae</taxon>
        <taxon>Aliiruegeria</taxon>
    </lineage>
</organism>
<evidence type="ECO:0000313" key="5">
    <source>
        <dbReference type="EMBL" id="PRY26575.1"/>
    </source>
</evidence>
<feature type="compositionally biased region" description="Basic and acidic residues" evidence="2">
    <location>
        <begin position="312"/>
        <end position="327"/>
    </location>
</feature>
<accession>A0A2T0RZI0</accession>
<dbReference type="Pfam" id="PF00326">
    <property type="entry name" value="Peptidase_S9"/>
    <property type="match status" value="1"/>
</dbReference>
<gene>
    <name evidence="5" type="ORF">CLV78_101675</name>
</gene>
<evidence type="ECO:0000259" key="3">
    <source>
        <dbReference type="Pfam" id="PF00326"/>
    </source>
</evidence>
<evidence type="ECO:0000256" key="1">
    <source>
        <dbReference type="ARBA" id="ARBA00022801"/>
    </source>
</evidence>
<dbReference type="PANTHER" id="PTHR22946:SF9">
    <property type="entry name" value="POLYKETIDE TRANSFERASE AF380"/>
    <property type="match status" value="1"/>
</dbReference>
<keyword evidence="1 5" id="KW-0378">Hydrolase</keyword>
<dbReference type="InterPro" id="IPR029058">
    <property type="entry name" value="AB_hydrolase_fold"/>
</dbReference>
<keyword evidence="6" id="KW-1185">Reference proteome</keyword>
<feature type="region of interest" description="Disordered" evidence="2">
    <location>
        <begin position="308"/>
        <end position="327"/>
    </location>
</feature>
<dbReference type="Pfam" id="PF01738">
    <property type="entry name" value="DLH"/>
    <property type="match status" value="1"/>
</dbReference>
<dbReference type="InterPro" id="IPR001375">
    <property type="entry name" value="Peptidase_S9_cat"/>
</dbReference>
<sequence>MGQGRAAMIDRSELLRGMPAVCRAVGAAVFRVGIPAACLLALAGCSTYLEVQGASVERRDPDSLSAMLKPAYRSFRPSGPGPFPTAILASGCDGPKDNLDRWATMLVERGWAALIVDSHGPRGYDAAQRWRLVCAGQILTGGERAGDIAVAIEDARKLEFVDPDRILLMGASHGGWAILDMLALHARGRTPYNLSRWPDSLSAPTLEGFAGAILLYPYCGVASQVRRAGWRGDLPALFLLVEGDTIVDEEACHVLAESMAARGAEVDVHLLRGTTHGFDQVEKSAFSRLEFSPDALSEAQAVVTDFLARQSKAPDHPGRARGDGRKP</sequence>
<dbReference type="Proteomes" id="UP000239480">
    <property type="component" value="Unassembled WGS sequence"/>
</dbReference>